<dbReference type="Gene3D" id="3.90.550.10">
    <property type="entry name" value="Spore Coat Polysaccharide Biosynthesis Protein SpsA, Chain A"/>
    <property type="match status" value="1"/>
</dbReference>
<comment type="function">
    <text evidence="13">Self-glucosylating initiator of glycogen synthesis. It catalyzes the formation of a short alpha (1,4)-glucosyl chain covalently attached via a glucose 1-O-tyrosyl linkage to internal tyrosine residues and these chains act as primers for the elongation reaction catalyzed by glycogen synthase.</text>
</comment>
<dbReference type="InterPro" id="IPR050587">
    <property type="entry name" value="GNT1/Glycosyltrans_8"/>
</dbReference>
<dbReference type="SUPFAM" id="SSF53448">
    <property type="entry name" value="Nucleotide-diphospho-sugar transferases"/>
    <property type="match status" value="1"/>
</dbReference>
<evidence type="ECO:0000256" key="1">
    <source>
        <dbReference type="ARBA" id="ARBA00001936"/>
    </source>
</evidence>
<sequence>MDRPDLVSTFTKIELWRQTQYGKIVYIDADVVALRAPKELLTLDADFAAAPDIGWPDCFNSGVMVLTPNLGDYYSLLALAQRGISFDGADQGLLNMHFREWERLSFTYNCTPSGNYQYVPAYRHFQSSINLIHFIGPDKPWVLGRYSQKSSGVYHELLGRWWAVYDKHYRPKTAQISGQAKIASSVQNFVKGEAYSVPYGYSTQTPPAIQIQPPTGEVLPSEIPLGDRPGTPGTMETIQKGEFEPTSTVEQRRFSAPMMEWDASKAPPPSGAKPEAANFPTQIYTMSADKSLFQAPDYPEPPKDMWYQVPNEPPKSEQVAPIFPWETHAPKPTRVFPQEKPKPQPLPVASETASEPEGVAESEAGVAPSTTTDETVASESSLSTPTMPAQDIDPWQTYTRTNAWDDVPEIGRYVAAIQRTRQPKTHVPRQPSGDHILSPSPQRRKSSLILTDFPTELERPSLPVTPAPIRKGSGFWGDERDSSGGLPTAEGVPKQEDWVSTASVNQLSSLLPFQNFTWRCQYCGKQNPVVRLEELQRKQSEVLGKVVTEAKPELSQRQMPESASREAAEAADERAVLAARGPRPTFTEPNFGASVSSSGGTAKDKAASIVTSTA</sequence>
<dbReference type="InterPro" id="IPR029044">
    <property type="entry name" value="Nucleotide-diphossugar_trans"/>
</dbReference>
<name>A0A0G2GBF3_PHACM</name>
<dbReference type="Proteomes" id="UP000053317">
    <property type="component" value="Unassembled WGS sequence"/>
</dbReference>
<proteinExistence type="inferred from homology"/>
<evidence type="ECO:0000256" key="4">
    <source>
        <dbReference type="ARBA" id="ARBA00022679"/>
    </source>
</evidence>
<keyword evidence="16" id="KW-1185">Reference proteome</keyword>
<evidence type="ECO:0000256" key="12">
    <source>
        <dbReference type="ARBA" id="ARBA00052293"/>
    </source>
</evidence>
<comment type="similarity">
    <text evidence="9">Belongs to the glycosyltransferase 8 family. Glycogenin subfamily.</text>
</comment>
<dbReference type="AlphaFoldDB" id="A0A0G2GBF3"/>
<feature type="region of interest" description="Disordered" evidence="14">
    <location>
        <begin position="327"/>
        <end position="395"/>
    </location>
</feature>
<comment type="caution">
    <text evidence="15">The sequence shown here is derived from an EMBL/GenBank/DDBJ whole genome shotgun (WGS) entry which is preliminary data.</text>
</comment>
<comment type="cofactor">
    <cofactor evidence="1">
        <name>Mn(2+)</name>
        <dbReference type="ChEBI" id="CHEBI:29035"/>
    </cofactor>
</comment>
<evidence type="ECO:0000256" key="5">
    <source>
        <dbReference type="ARBA" id="ARBA00022723"/>
    </source>
</evidence>
<dbReference type="InterPro" id="IPR002495">
    <property type="entry name" value="Glyco_trans_8"/>
</dbReference>
<feature type="region of interest" description="Disordered" evidence="14">
    <location>
        <begin position="552"/>
        <end position="614"/>
    </location>
</feature>
<evidence type="ECO:0000256" key="3">
    <source>
        <dbReference type="ARBA" id="ARBA00022490"/>
    </source>
</evidence>
<keyword evidence="7" id="KW-0325">Glycoprotein</keyword>
<keyword evidence="6" id="KW-0320">Glycogen biosynthesis</keyword>
<dbReference type="CDD" id="cd02537">
    <property type="entry name" value="GT8_Glycogenin"/>
    <property type="match status" value="1"/>
</dbReference>
<evidence type="ECO:0000256" key="11">
    <source>
        <dbReference type="ARBA" id="ARBA00050886"/>
    </source>
</evidence>
<evidence type="ECO:0000313" key="15">
    <source>
        <dbReference type="EMBL" id="KKY20983.1"/>
    </source>
</evidence>
<evidence type="ECO:0000256" key="8">
    <source>
        <dbReference type="ARBA" id="ARBA00023211"/>
    </source>
</evidence>
<dbReference type="PANTHER" id="PTHR11183">
    <property type="entry name" value="GLYCOGENIN SUBFAMILY MEMBER"/>
    <property type="match status" value="1"/>
</dbReference>
<comment type="catalytic activity">
    <reaction evidence="11">
        <text>[1,4-alpha-D-glucosyl](n)-L-tyrosyl-[glycogenin] + UDP-alpha-D-glucose = [1,4-alpha-D-glucosyl](n+1)-L-tyrosyl-[glycogenin] + UDP + H(+)</text>
        <dbReference type="Rhea" id="RHEA:56560"/>
        <dbReference type="Rhea" id="RHEA-COMP:14606"/>
        <dbReference type="Rhea" id="RHEA-COMP:14607"/>
        <dbReference type="ChEBI" id="CHEBI:15378"/>
        <dbReference type="ChEBI" id="CHEBI:58223"/>
        <dbReference type="ChEBI" id="CHEBI:58885"/>
        <dbReference type="ChEBI" id="CHEBI:140574"/>
        <dbReference type="EC" id="2.4.1.186"/>
    </reaction>
</comment>
<reference evidence="15 16" key="1">
    <citation type="submission" date="2015-05" db="EMBL/GenBank/DDBJ databases">
        <title>Distinctive expansion of gene families associated with plant cell wall degradation and secondary metabolism in the genomes of grapevine trunk pathogens.</title>
        <authorList>
            <person name="Lawrence D.P."/>
            <person name="Travadon R."/>
            <person name="Rolshausen P.E."/>
            <person name="Baumgartner K."/>
        </authorList>
    </citation>
    <scope>NUCLEOTIDE SEQUENCE [LARGE SCALE GENOMIC DNA]</scope>
    <source>
        <strain evidence="15">UCRPC4</strain>
    </source>
</reference>
<accession>A0A0G2GBF3</accession>
<feature type="region of interest" description="Disordered" evidence="14">
    <location>
        <begin position="458"/>
        <end position="493"/>
    </location>
</feature>
<keyword evidence="4 15" id="KW-0808">Transferase</keyword>
<dbReference type="GO" id="GO:0005737">
    <property type="term" value="C:cytoplasm"/>
    <property type="evidence" value="ECO:0007669"/>
    <property type="project" value="UniProtKB-SubCell"/>
</dbReference>
<dbReference type="GO" id="GO:0046872">
    <property type="term" value="F:metal ion binding"/>
    <property type="evidence" value="ECO:0007669"/>
    <property type="project" value="UniProtKB-KW"/>
</dbReference>
<evidence type="ECO:0000256" key="13">
    <source>
        <dbReference type="ARBA" id="ARBA00057883"/>
    </source>
</evidence>
<protein>
    <recommendedName>
        <fullName evidence="10">glycogenin glucosyltransferase</fullName>
        <ecNumber evidence="10">2.4.1.186</ecNumber>
    </recommendedName>
</protein>
<dbReference type="Pfam" id="PF01501">
    <property type="entry name" value="Glyco_transf_8"/>
    <property type="match status" value="1"/>
</dbReference>
<dbReference type="GO" id="GO:0008466">
    <property type="term" value="F:glycogenin glucosyltransferase activity"/>
    <property type="evidence" value="ECO:0007669"/>
    <property type="project" value="UniProtKB-EC"/>
</dbReference>
<dbReference type="EMBL" id="LCWF01000089">
    <property type="protein sequence ID" value="KKY20983.1"/>
    <property type="molecule type" value="Genomic_DNA"/>
</dbReference>
<feature type="region of interest" description="Disordered" evidence="14">
    <location>
        <begin position="417"/>
        <end position="445"/>
    </location>
</feature>
<evidence type="ECO:0000313" key="16">
    <source>
        <dbReference type="Proteomes" id="UP000053317"/>
    </source>
</evidence>
<dbReference type="EC" id="2.4.1.186" evidence="10"/>
<dbReference type="FunFam" id="3.90.550.10:FF:000092">
    <property type="entry name" value="Glycogenin 2"/>
    <property type="match status" value="1"/>
</dbReference>
<evidence type="ECO:0000256" key="7">
    <source>
        <dbReference type="ARBA" id="ARBA00023180"/>
    </source>
</evidence>
<organism evidence="15 16">
    <name type="scientific">Phaeomoniella chlamydospora</name>
    <name type="common">Phaeoacremonium chlamydosporum</name>
    <dbReference type="NCBI Taxonomy" id="158046"/>
    <lineage>
        <taxon>Eukaryota</taxon>
        <taxon>Fungi</taxon>
        <taxon>Dikarya</taxon>
        <taxon>Ascomycota</taxon>
        <taxon>Pezizomycotina</taxon>
        <taxon>Eurotiomycetes</taxon>
        <taxon>Chaetothyriomycetidae</taxon>
        <taxon>Phaeomoniellales</taxon>
        <taxon>Phaeomoniellaceae</taxon>
        <taxon>Phaeomoniella</taxon>
    </lineage>
</organism>
<evidence type="ECO:0000256" key="6">
    <source>
        <dbReference type="ARBA" id="ARBA00023056"/>
    </source>
</evidence>
<gene>
    <name evidence="15" type="ORF">UCRPC4_g03900</name>
</gene>
<keyword evidence="3" id="KW-0963">Cytoplasm</keyword>
<comment type="catalytic activity">
    <reaction evidence="12">
        <text>L-tyrosyl-[glycogenin] + UDP-alpha-D-glucose = alpha-D-glucosyl-L-tyrosyl-[glycogenin] + UDP + H(+)</text>
        <dbReference type="Rhea" id="RHEA:23360"/>
        <dbReference type="Rhea" id="RHEA-COMP:14604"/>
        <dbReference type="Rhea" id="RHEA-COMP:14605"/>
        <dbReference type="ChEBI" id="CHEBI:15378"/>
        <dbReference type="ChEBI" id="CHEBI:46858"/>
        <dbReference type="ChEBI" id="CHEBI:58223"/>
        <dbReference type="ChEBI" id="CHEBI:58885"/>
        <dbReference type="ChEBI" id="CHEBI:140573"/>
        <dbReference type="EC" id="2.4.1.186"/>
    </reaction>
</comment>
<comment type="subcellular location">
    <subcellularLocation>
        <location evidence="2">Cytoplasm</location>
    </subcellularLocation>
</comment>
<reference evidence="15 16" key="2">
    <citation type="submission" date="2015-05" db="EMBL/GenBank/DDBJ databases">
        <authorList>
            <person name="Morales-Cruz A."/>
            <person name="Amrine K.C."/>
            <person name="Cantu D."/>
        </authorList>
    </citation>
    <scope>NUCLEOTIDE SEQUENCE [LARGE SCALE GENOMIC DNA]</scope>
    <source>
        <strain evidence="15">UCRPC4</strain>
    </source>
</reference>
<evidence type="ECO:0000256" key="14">
    <source>
        <dbReference type="SAM" id="MobiDB-lite"/>
    </source>
</evidence>
<feature type="compositionally biased region" description="Basic and acidic residues" evidence="14">
    <location>
        <begin position="563"/>
        <end position="575"/>
    </location>
</feature>
<evidence type="ECO:0000256" key="2">
    <source>
        <dbReference type="ARBA" id="ARBA00004496"/>
    </source>
</evidence>
<feature type="compositionally biased region" description="Polar residues" evidence="14">
    <location>
        <begin position="368"/>
        <end position="387"/>
    </location>
</feature>
<keyword evidence="5" id="KW-0479">Metal-binding</keyword>
<evidence type="ECO:0000256" key="10">
    <source>
        <dbReference type="ARBA" id="ARBA00038934"/>
    </source>
</evidence>
<dbReference type="OrthoDB" id="2014201at2759"/>
<dbReference type="GO" id="GO:0005978">
    <property type="term" value="P:glycogen biosynthetic process"/>
    <property type="evidence" value="ECO:0007669"/>
    <property type="project" value="UniProtKB-KW"/>
</dbReference>
<keyword evidence="8" id="KW-0464">Manganese</keyword>
<evidence type="ECO:0000256" key="9">
    <source>
        <dbReference type="ARBA" id="ARBA00038162"/>
    </source>
</evidence>